<dbReference type="PANTHER" id="PTHR46847:SF1">
    <property type="entry name" value="D-ALLOSE-BINDING PERIPLASMIC PROTEIN-RELATED"/>
    <property type="match status" value="1"/>
</dbReference>
<evidence type="ECO:0000256" key="4">
    <source>
        <dbReference type="SAM" id="SignalP"/>
    </source>
</evidence>
<name>A0ABU1IV36_9BACL</name>
<keyword evidence="7" id="KW-1185">Reference proteome</keyword>
<organism evidence="6 7">
    <name type="scientific">Paenibacillus hunanensis</name>
    <dbReference type="NCBI Taxonomy" id="539262"/>
    <lineage>
        <taxon>Bacteria</taxon>
        <taxon>Bacillati</taxon>
        <taxon>Bacillota</taxon>
        <taxon>Bacilli</taxon>
        <taxon>Bacillales</taxon>
        <taxon>Paenibacillaceae</taxon>
        <taxon>Paenibacillus</taxon>
    </lineage>
</organism>
<keyword evidence="3 4" id="KW-0732">Signal</keyword>
<dbReference type="Proteomes" id="UP001185028">
    <property type="component" value="Unassembled WGS sequence"/>
</dbReference>
<dbReference type="SUPFAM" id="SSF53822">
    <property type="entry name" value="Periplasmic binding protein-like I"/>
    <property type="match status" value="1"/>
</dbReference>
<dbReference type="PROSITE" id="PS51257">
    <property type="entry name" value="PROKAR_LIPOPROTEIN"/>
    <property type="match status" value="1"/>
</dbReference>
<feature type="signal peptide" evidence="4">
    <location>
        <begin position="1"/>
        <end position="27"/>
    </location>
</feature>
<dbReference type="Pfam" id="PF13407">
    <property type="entry name" value="Peripla_BP_4"/>
    <property type="match status" value="1"/>
</dbReference>
<sequence>MTKKRLVPMLIASLLVLLLSACTAAPASDPSTAPAATDTAATTTGAGSEIGVSIFDMSDKFVSYITQGMKVAATKNNIKATYVDAANNSSQQVQQVAAMIKSGVRAIVLIPTDEASATSSIELANKANIPIVVVNRYYPSVDNATAYVGSDSLTAGTMQMQEVAKLLKGKGNVAIMNGEMGTEAQAKRTEGNKQVISKNPGIKVVLEDTANYDRAQGMALMGKWLASGTPIQAVVSNNDEMIIGAILAAQLENKDKDIIFAGVDATMDALEFMKAGRLQVTVFQNAPEQGAAAIKAASDAAAGKTVEKQIMVPYELVTKDNVEKYIAKWQ</sequence>
<evidence type="ECO:0000256" key="3">
    <source>
        <dbReference type="ARBA" id="ARBA00022729"/>
    </source>
</evidence>
<comment type="similarity">
    <text evidence="2">Belongs to the bacterial solute-binding protein 2 family.</text>
</comment>
<comment type="caution">
    <text evidence="6">The sequence shown here is derived from an EMBL/GenBank/DDBJ whole genome shotgun (WGS) entry which is preliminary data.</text>
</comment>
<evidence type="ECO:0000313" key="7">
    <source>
        <dbReference type="Proteomes" id="UP001185028"/>
    </source>
</evidence>
<dbReference type="RefSeq" id="WP_229685714.1">
    <property type="nucleotide sequence ID" value="NZ_BMMB01000004.1"/>
</dbReference>
<dbReference type="Gene3D" id="3.40.50.2300">
    <property type="match status" value="2"/>
</dbReference>
<evidence type="ECO:0000259" key="5">
    <source>
        <dbReference type="Pfam" id="PF13407"/>
    </source>
</evidence>
<dbReference type="InterPro" id="IPR028082">
    <property type="entry name" value="Peripla_BP_I"/>
</dbReference>
<evidence type="ECO:0000256" key="2">
    <source>
        <dbReference type="ARBA" id="ARBA00007639"/>
    </source>
</evidence>
<proteinExistence type="inferred from homology"/>
<dbReference type="InterPro" id="IPR025997">
    <property type="entry name" value="SBP_2_dom"/>
</dbReference>
<dbReference type="EMBL" id="JAVDQH010000003">
    <property type="protein sequence ID" value="MDR6243081.1"/>
    <property type="molecule type" value="Genomic_DNA"/>
</dbReference>
<accession>A0ABU1IV36</accession>
<dbReference type="PANTHER" id="PTHR46847">
    <property type="entry name" value="D-ALLOSE-BINDING PERIPLASMIC PROTEIN-RELATED"/>
    <property type="match status" value="1"/>
</dbReference>
<comment type="subcellular location">
    <subcellularLocation>
        <location evidence="1">Cell envelope</location>
    </subcellularLocation>
</comment>
<evidence type="ECO:0000313" key="6">
    <source>
        <dbReference type="EMBL" id="MDR6243081.1"/>
    </source>
</evidence>
<feature type="chain" id="PRO_5045685076" evidence="4">
    <location>
        <begin position="28"/>
        <end position="330"/>
    </location>
</feature>
<feature type="domain" description="Periplasmic binding protein" evidence="5">
    <location>
        <begin position="50"/>
        <end position="304"/>
    </location>
</feature>
<evidence type="ECO:0000256" key="1">
    <source>
        <dbReference type="ARBA" id="ARBA00004196"/>
    </source>
</evidence>
<reference evidence="6 7" key="1">
    <citation type="submission" date="2023-07" db="EMBL/GenBank/DDBJ databases">
        <title>Genomic Encyclopedia of Type Strains, Phase IV (KMG-IV): sequencing the most valuable type-strain genomes for metagenomic binning, comparative biology and taxonomic classification.</title>
        <authorList>
            <person name="Goeker M."/>
        </authorList>
    </citation>
    <scope>NUCLEOTIDE SEQUENCE [LARGE SCALE GENOMIC DNA]</scope>
    <source>
        <strain evidence="6 7">DSM 22170</strain>
    </source>
</reference>
<protein>
    <submittedName>
        <fullName evidence="6">Inositol transport system substrate-binding protein</fullName>
    </submittedName>
</protein>
<gene>
    <name evidence="6" type="ORF">JOC58_000966</name>
</gene>